<gene>
    <name evidence="7" type="ORF">A3B87_03180</name>
</gene>
<dbReference type="InterPro" id="IPR015517">
    <property type="entry name" value="dCMP_deaminase-rel"/>
</dbReference>
<evidence type="ECO:0000256" key="5">
    <source>
        <dbReference type="ARBA" id="ARBA00022833"/>
    </source>
</evidence>
<comment type="caution">
    <text evidence="7">The sequence shown here is derived from an EMBL/GenBank/DDBJ whole genome shotgun (WGS) entry which is preliminary data.</text>
</comment>
<dbReference type="InterPro" id="IPR016192">
    <property type="entry name" value="APOBEC/CMP_deaminase_Zn-bd"/>
</dbReference>
<dbReference type="PANTHER" id="PTHR11086:SF18">
    <property type="entry name" value="DEOXYCYTIDYLATE DEAMINASE"/>
    <property type="match status" value="1"/>
</dbReference>
<dbReference type="Gene3D" id="3.40.140.10">
    <property type="entry name" value="Cytidine Deaminase, domain 2"/>
    <property type="match status" value="1"/>
</dbReference>
<dbReference type="GO" id="GO:0008270">
    <property type="term" value="F:zinc ion binding"/>
    <property type="evidence" value="ECO:0007669"/>
    <property type="project" value="InterPro"/>
</dbReference>
<evidence type="ECO:0000256" key="3">
    <source>
        <dbReference type="ARBA" id="ARBA00022723"/>
    </source>
</evidence>
<name>A0A1F6FMX1_9BACT</name>
<feature type="domain" description="CMP/dCMP-type deaminase" evidence="6">
    <location>
        <begin position="11"/>
        <end position="142"/>
    </location>
</feature>
<dbReference type="PANTHER" id="PTHR11086">
    <property type="entry name" value="DEOXYCYTIDYLATE DEAMINASE-RELATED"/>
    <property type="match status" value="1"/>
</dbReference>
<reference evidence="7 8" key="1">
    <citation type="journal article" date="2016" name="Nat. Commun.">
        <title>Thousands of microbial genomes shed light on interconnected biogeochemical processes in an aquifer system.</title>
        <authorList>
            <person name="Anantharaman K."/>
            <person name="Brown C.T."/>
            <person name="Hug L.A."/>
            <person name="Sharon I."/>
            <person name="Castelle C.J."/>
            <person name="Probst A.J."/>
            <person name="Thomas B.C."/>
            <person name="Singh A."/>
            <person name="Wilkins M.J."/>
            <person name="Karaoz U."/>
            <person name="Brodie E.L."/>
            <person name="Williams K.H."/>
            <person name="Hubbard S.S."/>
            <person name="Banfield J.F."/>
        </authorList>
    </citation>
    <scope>NUCLEOTIDE SEQUENCE [LARGE SCALE GENOMIC DNA]</scope>
</reference>
<dbReference type="AlphaFoldDB" id="A0A1F6FMX1"/>
<dbReference type="STRING" id="1798561.A3B87_03180"/>
<proteinExistence type="inferred from homology"/>
<evidence type="ECO:0000256" key="4">
    <source>
        <dbReference type="ARBA" id="ARBA00022801"/>
    </source>
</evidence>
<organism evidence="7 8">
    <name type="scientific">Candidatus Kuenenbacteria bacterium RIFCSPHIGHO2_02_FULL_39_13</name>
    <dbReference type="NCBI Taxonomy" id="1798561"/>
    <lineage>
        <taxon>Bacteria</taxon>
        <taxon>Candidatus Kueneniibacteriota</taxon>
    </lineage>
</organism>
<evidence type="ECO:0000256" key="2">
    <source>
        <dbReference type="ARBA" id="ARBA00006576"/>
    </source>
</evidence>
<dbReference type="GO" id="GO:0005737">
    <property type="term" value="C:cytoplasm"/>
    <property type="evidence" value="ECO:0007669"/>
    <property type="project" value="TreeGrafter"/>
</dbReference>
<dbReference type="Pfam" id="PF00383">
    <property type="entry name" value="dCMP_cyt_deam_1"/>
    <property type="match status" value="1"/>
</dbReference>
<dbReference type="CDD" id="cd01286">
    <property type="entry name" value="deoxycytidylate_deaminase"/>
    <property type="match status" value="1"/>
</dbReference>
<dbReference type="InterPro" id="IPR035105">
    <property type="entry name" value="Deoxycytidylate_deaminase_dom"/>
</dbReference>
<dbReference type="PROSITE" id="PS00903">
    <property type="entry name" value="CYT_DCMP_DEAMINASES_1"/>
    <property type="match status" value="1"/>
</dbReference>
<evidence type="ECO:0000256" key="1">
    <source>
        <dbReference type="ARBA" id="ARBA00001947"/>
    </source>
</evidence>
<dbReference type="InterPro" id="IPR016193">
    <property type="entry name" value="Cytidine_deaminase-like"/>
</dbReference>
<comment type="similarity">
    <text evidence="2">Belongs to the cytidine and deoxycytidylate deaminase family.</text>
</comment>
<dbReference type="GO" id="GO:0004132">
    <property type="term" value="F:dCMP deaminase activity"/>
    <property type="evidence" value="ECO:0007669"/>
    <property type="project" value="TreeGrafter"/>
</dbReference>
<protein>
    <recommendedName>
        <fullName evidence="6">CMP/dCMP-type deaminase domain-containing protein</fullName>
    </recommendedName>
</protein>
<keyword evidence="5" id="KW-0862">Zinc</keyword>
<comment type="cofactor">
    <cofactor evidence="1">
        <name>Zn(2+)</name>
        <dbReference type="ChEBI" id="CHEBI:29105"/>
    </cofactor>
</comment>
<evidence type="ECO:0000313" key="8">
    <source>
        <dbReference type="Proteomes" id="UP000179136"/>
    </source>
</evidence>
<dbReference type="SUPFAM" id="SSF53927">
    <property type="entry name" value="Cytidine deaminase-like"/>
    <property type="match status" value="1"/>
</dbReference>
<dbReference type="InterPro" id="IPR002125">
    <property type="entry name" value="CMP_dCMP_dom"/>
</dbReference>
<keyword evidence="3" id="KW-0479">Metal-binding</keyword>
<dbReference type="Proteomes" id="UP000179136">
    <property type="component" value="Unassembled WGS sequence"/>
</dbReference>
<dbReference type="EMBL" id="MFMW01000019">
    <property type="protein sequence ID" value="OGG87195.1"/>
    <property type="molecule type" value="Genomic_DNA"/>
</dbReference>
<accession>A0A1F6FMX1</accession>
<dbReference type="PROSITE" id="PS51747">
    <property type="entry name" value="CYT_DCMP_DEAMINASES_2"/>
    <property type="match status" value="1"/>
</dbReference>
<evidence type="ECO:0000313" key="7">
    <source>
        <dbReference type="EMBL" id="OGG87195.1"/>
    </source>
</evidence>
<sequence length="178" mass="19986">MPEERKHYRPSWDEYFMAIAKIVAARGTCDRLYAGAVLVKNNRIISTGYNGAVPGLEHCDNVGHLLEEGHCVRTIHGEHNALLQVAIQGGTSTIGSTMYSKYNPCIHCSKYVIACGVKRVVISKVYRNSKAVDYLREAGVQVDIYKENPEWNDEINKIFSEDVPARVNQGEVKMEEVK</sequence>
<evidence type="ECO:0000259" key="6">
    <source>
        <dbReference type="PROSITE" id="PS51747"/>
    </source>
</evidence>
<keyword evidence="4" id="KW-0378">Hydrolase</keyword>